<evidence type="ECO:0000256" key="5">
    <source>
        <dbReference type="ARBA" id="ARBA00022801"/>
    </source>
</evidence>
<keyword evidence="2" id="KW-1277">Toxin-antitoxin system</keyword>
<dbReference type="Proteomes" id="UP000229401">
    <property type="component" value="Unassembled WGS sequence"/>
</dbReference>
<dbReference type="PANTHER" id="PTHR33653:SF1">
    <property type="entry name" value="RIBONUCLEASE VAPC2"/>
    <property type="match status" value="1"/>
</dbReference>
<feature type="domain" description="PIN" evidence="8">
    <location>
        <begin position="4"/>
        <end position="121"/>
    </location>
</feature>
<comment type="cofactor">
    <cofactor evidence="1">
        <name>Mg(2+)</name>
        <dbReference type="ChEBI" id="CHEBI:18420"/>
    </cofactor>
</comment>
<dbReference type="SUPFAM" id="SSF88723">
    <property type="entry name" value="PIN domain-like"/>
    <property type="match status" value="1"/>
</dbReference>
<evidence type="ECO:0000256" key="7">
    <source>
        <dbReference type="ARBA" id="ARBA00038093"/>
    </source>
</evidence>
<keyword evidence="6" id="KW-0460">Magnesium</keyword>
<gene>
    <name evidence="9" type="ORF">COY87_01760</name>
</gene>
<dbReference type="AlphaFoldDB" id="A0A2M7QJ11"/>
<evidence type="ECO:0000256" key="1">
    <source>
        <dbReference type="ARBA" id="ARBA00001946"/>
    </source>
</evidence>
<dbReference type="GO" id="GO:0046872">
    <property type="term" value="F:metal ion binding"/>
    <property type="evidence" value="ECO:0007669"/>
    <property type="project" value="UniProtKB-KW"/>
</dbReference>
<evidence type="ECO:0000313" key="9">
    <source>
        <dbReference type="EMBL" id="PIY72289.1"/>
    </source>
</evidence>
<evidence type="ECO:0000256" key="3">
    <source>
        <dbReference type="ARBA" id="ARBA00022722"/>
    </source>
</evidence>
<dbReference type="Pfam" id="PF01850">
    <property type="entry name" value="PIN"/>
    <property type="match status" value="1"/>
</dbReference>
<dbReference type="PANTHER" id="PTHR33653">
    <property type="entry name" value="RIBONUCLEASE VAPC2"/>
    <property type="match status" value="1"/>
</dbReference>
<reference evidence="10" key="1">
    <citation type="submission" date="2017-09" db="EMBL/GenBank/DDBJ databases">
        <title>Depth-based differentiation of microbial function through sediment-hosted aquifers and enrichment of novel symbionts in the deep terrestrial subsurface.</title>
        <authorList>
            <person name="Probst A.J."/>
            <person name="Ladd B."/>
            <person name="Jarett J.K."/>
            <person name="Geller-Mcgrath D.E."/>
            <person name="Sieber C.M.K."/>
            <person name="Emerson J.B."/>
            <person name="Anantharaman K."/>
            <person name="Thomas B.C."/>
            <person name="Malmstrom R."/>
            <person name="Stieglmeier M."/>
            <person name="Klingl A."/>
            <person name="Woyke T."/>
            <person name="Ryan C.M."/>
            <person name="Banfield J.F."/>
        </authorList>
    </citation>
    <scope>NUCLEOTIDE SEQUENCE [LARGE SCALE GENOMIC DNA]</scope>
</reference>
<evidence type="ECO:0000259" key="8">
    <source>
        <dbReference type="Pfam" id="PF01850"/>
    </source>
</evidence>
<dbReference type="InterPro" id="IPR002716">
    <property type="entry name" value="PIN_dom"/>
</dbReference>
<dbReference type="EMBL" id="PFLI01000062">
    <property type="protein sequence ID" value="PIY72289.1"/>
    <property type="molecule type" value="Genomic_DNA"/>
</dbReference>
<comment type="similarity">
    <text evidence="7">Belongs to the PINc/VapC protein family.</text>
</comment>
<evidence type="ECO:0000256" key="4">
    <source>
        <dbReference type="ARBA" id="ARBA00022723"/>
    </source>
</evidence>
<accession>A0A2M7QJ11</accession>
<protein>
    <recommendedName>
        <fullName evidence="8">PIN domain-containing protein</fullName>
    </recommendedName>
</protein>
<evidence type="ECO:0000313" key="10">
    <source>
        <dbReference type="Proteomes" id="UP000229401"/>
    </source>
</evidence>
<dbReference type="Gene3D" id="3.40.50.1010">
    <property type="entry name" value="5'-nuclease"/>
    <property type="match status" value="1"/>
</dbReference>
<dbReference type="GO" id="GO:0016787">
    <property type="term" value="F:hydrolase activity"/>
    <property type="evidence" value="ECO:0007669"/>
    <property type="project" value="UniProtKB-KW"/>
</dbReference>
<dbReference type="InterPro" id="IPR050556">
    <property type="entry name" value="Type_II_TA_system_RNase"/>
</dbReference>
<dbReference type="GO" id="GO:0004518">
    <property type="term" value="F:nuclease activity"/>
    <property type="evidence" value="ECO:0007669"/>
    <property type="project" value="UniProtKB-KW"/>
</dbReference>
<keyword evidence="3" id="KW-0540">Nuclease</keyword>
<proteinExistence type="inferred from homology"/>
<dbReference type="InterPro" id="IPR029060">
    <property type="entry name" value="PIN-like_dom_sf"/>
</dbReference>
<comment type="caution">
    <text evidence="9">The sequence shown here is derived from an EMBL/GenBank/DDBJ whole genome shotgun (WGS) entry which is preliminary data.</text>
</comment>
<sequence length="126" mass="14453">MKKVLVNTNILIDYVNGYNDELGQLFIKQETKDMELYLNPVILSEFLNNKGLKNKEKMKTALEFVDLFQIADINKKTGIIAGELLRNDTVNVLADAFIAAACLQYGLFLFTNNKKDFQKVRALKFR</sequence>
<evidence type="ECO:0000256" key="6">
    <source>
        <dbReference type="ARBA" id="ARBA00022842"/>
    </source>
</evidence>
<keyword evidence="4" id="KW-0479">Metal-binding</keyword>
<organism evidence="9 10">
    <name type="scientific">Candidatus Roizmanbacteria bacterium CG_4_10_14_0_8_um_filter_33_9</name>
    <dbReference type="NCBI Taxonomy" id="1974826"/>
    <lineage>
        <taxon>Bacteria</taxon>
        <taxon>Candidatus Roizmaniibacteriota</taxon>
    </lineage>
</organism>
<keyword evidence="5" id="KW-0378">Hydrolase</keyword>
<name>A0A2M7QJ11_9BACT</name>
<evidence type="ECO:0000256" key="2">
    <source>
        <dbReference type="ARBA" id="ARBA00022649"/>
    </source>
</evidence>